<feature type="transmembrane region" description="Helical" evidence="7">
    <location>
        <begin position="48"/>
        <end position="69"/>
    </location>
</feature>
<dbReference type="NCBIfam" id="TIGR00374">
    <property type="entry name" value="flippase-like domain"/>
    <property type="match status" value="1"/>
</dbReference>
<evidence type="ECO:0000313" key="8">
    <source>
        <dbReference type="EMBL" id="MCO6044632.1"/>
    </source>
</evidence>
<feature type="transmembrane region" description="Helical" evidence="7">
    <location>
        <begin position="164"/>
        <end position="183"/>
    </location>
</feature>
<dbReference type="EMBL" id="JAMXLR010000036">
    <property type="protein sequence ID" value="MCO6044632.1"/>
    <property type="molecule type" value="Genomic_DNA"/>
</dbReference>
<dbReference type="GO" id="GO:0005886">
    <property type="term" value="C:plasma membrane"/>
    <property type="evidence" value="ECO:0007669"/>
    <property type="project" value="UniProtKB-SubCell"/>
</dbReference>
<evidence type="ECO:0000256" key="4">
    <source>
        <dbReference type="ARBA" id="ARBA00022989"/>
    </source>
</evidence>
<feature type="compositionally biased region" description="Basic and acidic residues" evidence="6">
    <location>
        <begin position="346"/>
        <end position="358"/>
    </location>
</feature>
<dbReference type="PANTHER" id="PTHR40277:SF1">
    <property type="entry name" value="BLL5419 PROTEIN"/>
    <property type="match status" value="1"/>
</dbReference>
<keyword evidence="2" id="KW-1003">Cell membrane</keyword>
<protein>
    <submittedName>
        <fullName evidence="8">Flippase-like domain-containing protein</fullName>
    </submittedName>
</protein>
<dbReference type="RefSeq" id="WP_252852742.1">
    <property type="nucleotide sequence ID" value="NZ_JAMXLR010000036.1"/>
</dbReference>
<evidence type="ECO:0000256" key="1">
    <source>
        <dbReference type="ARBA" id="ARBA00004651"/>
    </source>
</evidence>
<comment type="caution">
    <text evidence="8">The sequence shown here is derived from an EMBL/GenBank/DDBJ whole genome shotgun (WGS) entry which is preliminary data.</text>
</comment>
<accession>A0A9X2FAM2</accession>
<keyword evidence="3 7" id="KW-0812">Transmembrane</keyword>
<evidence type="ECO:0000256" key="2">
    <source>
        <dbReference type="ARBA" id="ARBA00022475"/>
    </source>
</evidence>
<sequence>MSKASSARHLKSALKLLLGLAIVAYLFYQAKSGEKFEEILHEPKNWRLLTVSLGCVAAAVLCGFVRWYLLVRAVDLPFTLGDAFRLGSLGFALNFVAPGGVGGDLFKVVALAREHSNRKSEAVATVVADRVMGLAGLLIVTSSALLITGLPWGSHATSAIQTLSYFVLAFTAGLFIGLGLLMLPGPTGETIARTLAKVPVAGHFVSRLFSACHLITRKSQFLFPALALSVVVHLLLVLSFYYVAQALPVEHPSLAVHFCIVPLAETAGVLPLTPGGLGTTEAALNALYTAVGASGDVGTFVAFGQRLVMLSVGTLAIGYFLLQRKNVEAALHEAEEELEEEEELADEARSTHGESRLL</sequence>
<name>A0A9X2FAM2_9BACT</name>
<feature type="transmembrane region" description="Helical" evidence="7">
    <location>
        <begin position="131"/>
        <end position="152"/>
    </location>
</feature>
<evidence type="ECO:0000313" key="9">
    <source>
        <dbReference type="Proteomes" id="UP001155241"/>
    </source>
</evidence>
<evidence type="ECO:0000256" key="5">
    <source>
        <dbReference type="ARBA" id="ARBA00023136"/>
    </source>
</evidence>
<keyword evidence="9" id="KW-1185">Reference proteome</keyword>
<comment type="subcellular location">
    <subcellularLocation>
        <location evidence="1">Cell membrane</location>
        <topology evidence="1">Multi-pass membrane protein</topology>
    </subcellularLocation>
</comment>
<evidence type="ECO:0000256" key="7">
    <source>
        <dbReference type="SAM" id="Phobius"/>
    </source>
</evidence>
<keyword evidence="4 7" id="KW-1133">Transmembrane helix</keyword>
<dbReference type="PANTHER" id="PTHR40277">
    <property type="entry name" value="BLL5419 PROTEIN"/>
    <property type="match status" value="1"/>
</dbReference>
<feature type="transmembrane region" description="Helical" evidence="7">
    <location>
        <begin position="12"/>
        <end position="28"/>
    </location>
</feature>
<dbReference type="AlphaFoldDB" id="A0A9X2FAM2"/>
<proteinExistence type="predicted"/>
<feature type="transmembrane region" description="Helical" evidence="7">
    <location>
        <begin position="89"/>
        <end position="110"/>
    </location>
</feature>
<feature type="region of interest" description="Disordered" evidence="6">
    <location>
        <begin position="337"/>
        <end position="358"/>
    </location>
</feature>
<dbReference type="Proteomes" id="UP001155241">
    <property type="component" value="Unassembled WGS sequence"/>
</dbReference>
<reference evidence="8" key="1">
    <citation type="submission" date="2022-06" db="EMBL/GenBank/DDBJ databases">
        <title>Aeoliella straminimaris, a novel planctomycete from sediments.</title>
        <authorList>
            <person name="Vitorino I.R."/>
            <person name="Lage O.M."/>
        </authorList>
    </citation>
    <scope>NUCLEOTIDE SEQUENCE</scope>
    <source>
        <strain evidence="8">ICT_H6.2</strain>
    </source>
</reference>
<evidence type="ECO:0000256" key="6">
    <source>
        <dbReference type="SAM" id="MobiDB-lite"/>
    </source>
</evidence>
<dbReference type="Pfam" id="PF03706">
    <property type="entry name" value="LPG_synthase_TM"/>
    <property type="match status" value="1"/>
</dbReference>
<dbReference type="InterPro" id="IPR022791">
    <property type="entry name" value="L-PG_synthase/AglD"/>
</dbReference>
<gene>
    <name evidence="8" type="ORF">NG895_12005</name>
</gene>
<keyword evidence="5 7" id="KW-0472">Membrane</keyword>
<feature type="transmembrane region" description="Helical" evidence="7">
    <location>
        <begin position="221"/>
        <end position="244"/>
    </location>
</feature>
<feature type="transmembrane region" description="Helical" evidence="7">
    <location>
        <begin position="303"/>
        <end position="322"/>
    </location>
</feature>
<organism evidence="8 9">
    <name type="scientific">Aeoliella straminimaris</name>
    <dbReference type="NCBI Taxonomy" id="2954799"/>
    <lineage>
        <taxon>Bacteria</taxon>
        <taxon>Pseudomonadati</taxon>
        <taxon>Planctomycetota</taxon>
        <taxon>Planctomycetia</taxon>
        <taxon>Pirellulales</taxon>
        <taxon>Lacipirellulaceae</taxon>
        <taxon>Aeoliella</taxon>
    </lineage>
</organism>
<evidence type="ECO:0000256" key="3">
    <source>
        <dbReference type="ARBA" id="ARBA00022692"/>
    </source>
</evidence>